<dbReference type="Proteomes" id="UP000587396">
    <property type="component" value="Unassembled WGS sequence"/>
</dbReference>
<gene>
    <name evidence="2" type="ORF">H7313_00385</name>
</gene>
<dbReference type="Pfam" id="PF13443">
    <property type="entry name" value="HTH_26"/>
    <property type="match status" value="1"/>
</dbReference>
<organism evidence="2 3">
    <name type="scientific">Gordonibacter massiliensis</name>
    <name type="common">ex Traore et al. 2017</name>
    <dbReference type="NCBI Taxonomy" id="1841863"/>
    <lineage>
        <taxon>Bacteria</taxon>
        <taxon>Bacillati</taxon>
        <taxon>Actinomycetota</taxon>
        <taxon>Coriobacteriia</taxon>
        <taxon>Eggerthellales</taxon>
        <taxon>Eggerthellaceae</taxon>
        <taxon>Gordonibacter</taxon>
    </lineage>
</organism>
<dbReference type="PANTHER" id="PTHR37301:SF1">
    <property type="entry name" value="DNA-BINDING PROTEIN"/>
    <property type="match status" value="1"/>
</dbReference>
<dbReference type="GO" id="GO:0003677">
    <property type="term" value="F:DNA binding"/>
    <property type="evidence" value="ECO:0007669"/>
    <property type="project" value="InterPro"/>
</dbReference>
<sequence>MPIVVTLDKVMREKTVSLNELAAQVGITNVNLSHMKVGKIRAVRFSTLDPLCECLGCQPGDLLAFKPAEDLTDGDIVCYPVELR</sequence>
<dbReference type="PROSITE" id="PS50943">
    <property type="entry name" value="HTH_CROC1"/>
    <property type="match status" value="1"/>
</dbReference>
<dbReference type="SMART" id="SM00530">
    <property type="entry name" value="HTH_XRE"/>
    <property type="match status" value="1"/>
</dbReference>
<dbReference type="SUPFAM" id="SSF47413">
    <property type="entry name" value="lambda repressor-like DNA-binding domains"/>
    <property type="match status" value="1"/>
</dbReference>
<proteinExistence type="predicted"/>
<dbReference type="AlphaFoldDB" id="A0A842J797"/>
<dbReference type="PANTHER" id="PTHR37301">
    <property type="entry name" value="DNA-BINDING PROTEIN-RELATED"/>
    <property type="match status" value="1"/>
</dbReference>
<evidence type="ECO:0000313" key="3">
    <source>
        <dbReference type="Proteomes" id="UP000587396"/>
    </source>
</evidence>
<name>A0A842J797_9ACTN</name>
<dbReference type="InterPro" id="IPR001387">
    <property type="entry name" value="Cro/C1-type_HTH"/>
</dbReference>
<reference evidence="2 3" key="1">
    <citation type="submission" date="2020-08" db="EMBL/GenBank/DDBJ databases">
        <authorList>
            <person name="Liu C."/>
            <person name="Sun Q."/>
        </authorList>
    </citation>
    <scope>NUCLEOTIDE SEQUENCE [LARGE SCALE GENOMIC DNA]</scope>
    <source>
        <strain evidence="2 3">N22</strain>
    </source>
</reference>
<dbReference type="EMBL" id="JACMSE010000001">
    <property type="protein sequence ID" value="MBC2887832.1"/>
    <property type="molecule type" value="Genomic_DNA"/>
</dbReference>
<feature type="domain" description="HTH cro/C1-type" evidence="1">
    <location>
        <begin position="7"/>
        <end position="62"/>
    </location>
</feature>
<evidence type="ECO:0000313" key="2">
    <source>
        <dbReference type="EMBL" id="MBC2887832.1"/>
    </source>
</evidence>
<dbReference type="Gene3D" id="1.10.260.40">
    <property type="entry name" value="lambda repressor-like DNA-binding domains"/>
    <property type="match status" value="1"/>
</dbReference>
<dbReference type="InterPro" id="IPR010982">
    <property type="entry name" value="Lambda_DNA-bd_dom_sf"/>
</dbReference>
<accession>A0A842J797</accession>
<protein>
    <submittedName>
        <fullName evidence="2">Helix-turn-helix transcriptional regulator</fullName>
    </submittedName>
</protein>
<comment type="caution">
    <text evidence="2">The sequence shown here is derived from an EMBL/GenBank/DDBJ whole genome shotgun (WGS) entry which is preliminary data.</text>
</comment>
<dbReference type="CDD" id="cd00093">
    <property type="entry name" value="HTH_XRE"/>
    <property type="match status" value="1"/>
</dbReference>
<keyword evidence="3" id="KW-1185">Reference proteome</keyword>
<evidence type="ECO:0000259" key="1">
    <source>
        <dbReference type="PROSITE" id="PS50943"/>
    </source>
</evidence>